<protein>
    <submittedName>
        <fullName evidence="5">Uncharacterized protein</fullName>
    </submittedName>
</protein>
<dbReference type="OrthoDB" id="8954335at2759"/>
<dbReference type="PANTHER" id="PTHR32046:SF11">
    <property type="entry name" value="IMMUNE-ASSOCIATED NUCLEOTIDE-BINDING PROTEIN 10-LIKE"/>
    <property type="match status" value="1"/>
</dbReference>
<dbReference type="InterPro" id="IPR056073">
    <property type="entry name" value="DUF7656"/>
</dbReference>
<proteinExistence type="predicted"/>
<evidence type="ECO:0000259" key="3">
    <source>
        <dbReference type="Pfam" id="PF24676"/>
    </source>
</evidence>
<dbReference type="AlphaFoldDB" id="A0A319F0S7"/>
<feature type="domain" description="DUF7656" evidence="3">
    <location>
        <begin position="343"/>
        <end position="441"/>
    </location>
</feature>
<dbReference type="Pfam" id="PF26633">
    <property type="entry name" value="DUF8206"/>
    <property type="match status" value="1"/>
</dbReference>
<keyword evidence="6" id="KW-1185">Reference proteome</keyword>
<dbReference type="Proteomes" id="UP000248423">
    <property type="component" value="Unassembled WGS sequence"/>
</dbReference>
<dbReference type="SUPFAM" id="SSF52540">
    <property type="entry name" value="P-loop containing nucleoside triphosphate hydrolases"/>
    <property type="match status" value="1"/>
</dbReference>
<dbReference type="STRING" id="1448318.A0A319F0S7"/>
<evidence type="ECO:0000259" key="4">
    <source>
        <dbReference type="Pfam" id="PF26633"/>
    </source>
</evidence>
<organism evidence="5 6">
    <name type="scientific">Aspergillus sclerotiicarbonarius (strain CBS 121057 / IBT 28362)</name>
    <dbReference type="NCBI Taxonomy" id="1448318"/>
    <lineage>
        <taxon>Eukaryota</taxon>
        <taxon>Fungi</taxon>
        <taxon>Dikarya</taxon>
        <taxon>Ascomycota</taxon>
        <taxon>Pezizomycotina</taxon>
        <taxon>Eurotiomycetes</taxon>
        <taxon>Eurotiomycetidae</taxon>
        <taxon>Eurotiales</taxon>
        <taxon>Aspergillaceae</taxon>
        <taxon>Aspergillus</taxon>
        <taxon>Aspergillus subgen. Circumdati</taxon>
    </lineage>
</organism>
<dbReference type="InterPro" id="IPR058519">
    <property type="entry name" value="DUF8206"/>
</dbReference>
<evidence type="ECO:0000313" key="5">
    <source>
        <dbReference type="EMBL" id="PYI08639.1"/>
    </source>
</evidence>
<accession>A0A319F0S7</accession>
<feature type="coiled-coil region" evidence="1">
    <location>
        <begin position="926"/>
        <end position="953"/>
    </location>
</feature>
<evidence type="ECO:0000259" key="2">
    <source>
        <dbReference type="Pfam" id="PF24674"/>
    </source>
</evidence>
<keyword evidence="1" id="KW-0175">Coiled coil</keyword>
<feature type="domain" description="DUF8206" evidence="4">
    <location>
        <begin position="822"/>
        <end position="902"/>
    </location>
</feature>
<feature type="domain" description="SNTX MACPF/CDC-like" evidence="2">
    <location>
        <begin position="5"/>
        <end position="152"/>
    </location>
</feature>
<dbReference type="Pfam" id="PF24676">
    <property type="entry name" value="DUF7656"/>
    <property type="match status" value="1"/>
</dbReference>
<gene>
    <name evidence="5" type="ORF">BO78DRAFT_440566</name>
</gene>
<dbReference type="VEuPathDB" id="FungiDB:BO78DRAFT_440566"/>
<dbReference type="Pfam" id="PF24674">
    <property type="entry name" value="MACPF_SNTX"/>
    <property type="match status" value="1"/>
</dbReference>
<sequence length="1089" mass="123919">MADLKRQALAETVPLGTLYDARTDAFVPLSLFHDTPPPEAIKVIDHHYSEIKFGQSDSYSQKFANLNMTADLRASFLAGMVRVDGSGSYLTNTLTSKRLTESSLFYNITTRSETVSMGHESLRGRYALKELDSSLATHFVVGIVYGANSIITCPESELEFSVFGDALVDDVALPQNFRGTLHFMKNVPRYIQNANGGKGKPLVYKLLPIGALEYMGTGLEVIANGQLQAVSRDCMEKFVELFDEIEDVKRALNDYKIFIYSRRHYVPDHHWRQVIYNQREARNRQAGLRSAYSELLKAVRGGTESAEKLSALHACFHEGNEAIVRFADVTKDYRDKIDFIDTLVGQGARYLRGHDLFLDTEVACAGNEDVFAFYFTESARKSCGYWNSLFAVLEELVRYECPRASVLLVDEEGRDPPLLSPIIVQYRHGRAIVSDVYQERKLFGEKCLMRYTPEKLEPTVMNRPVGRRLVKAPCPGLHCSQTDVLEWICRVCQASAQYGHTDSYIYFDCGRTLYTEFEFRCNSPRHGDAEQLNWLIPCSFSTQNSSLDDPRGELIETKVEIGKSDDEHSALDGQSATQSTAIYPFQLGDVTVRLIDTPGIGDTRGVEHDKKNMANILAALSNFDKIHGIVVLLKPNASRLTTVFRFCIKELLTHLHRDASQNMVFGFTNTRGSNYRPGDTFSPLKTLLAEYREFGLGLFKHTVYCFDSESFRYLAAYKQGIDLGNRVQYTESWKQSADESQRLLDYFRTLTPHQVKSTMSLNDTRRTISQLTKPMAEIMKAINASIDLNKDRAQELSRRELSQKELKGKLWVKKVSVELATVQRPRTVCADPECIEFRNVHNSHRTTIYKSICHNPCTLTGINADAVGFPGLRCCAAFGGDKSDKCNHCNHHWQQHLHILYEQRERTDTVVDPDIEKDIHNNITTIDTKQKAIKNMEVTIQEYKNEYEQIKKAAADFSIFLQNHSITTYNDAMIEYLDLLIKREKDMVNAGGDDDNLQRLERSQAEYRALIQTLETLIRDGESQTVLSREQVVARVGELYALKHYGKMLRQAVEVVDTAHSNTFREKPYRPLPGARSRFQRLWASVWRN</sequence>
<dbReference type="EMBL" id="KZ826333">
    <property type="protein sequence ID" value="PYI08639.1"/>
    <property type="molecule type" value="Genomic_DNA"/>
</dbReference>
<name>A0A319F0S7_ASPSB</name>
<evidence type="ECO:0000313" key="6">
    <source>
        <dbReference type="Proteomes" id="UP000248423"/>
    </source>
</evidence>
<reference evidence="5 6" key="1">
    <citation type="submission" date="2018-02" db="EMBL/GenBank/DDBJ databases">
        <title>The genomes of Aspergillus section Nigri reveals drivers in fungal speciation.</title>
        <authorList>
            <consortium name="DOE Joint Genome Institute"/>
            <person name="Vesth T.C."/>
            <person name="Nybo J."/>
            <person name="Theobald S."/>
            <person name="Brandl J."/>
            <person name="Frisvad J.C."/>
            <person name="Nielsen K.F."/>
            <person name="Lyhne E.K."/>
            <person name="Kogle M.E."/>
            <person name="Kuo A."/>
            <person name="Riley R."/>
            <person name="Clum A."/>
            <person name="Nolan M."/>
            <person name="Lipzen A."/>
            <person name="Salamov A."/>
            <person name="Henrissat B."/>
            <person name="Wiebenga A."/>
            <person name="De vries R.P."/>
            <person name="Grigoriev I.V."/>
            <person name="Mortensen U.H."/>
            <person name="Andersen M.R."/>
            <person name="Baker S.E."/>
        </authorList>
    </citation>
    <scope>NUCLEOTIDE SEQUENCE [LARGE SCALE GENOMIC DNA]</scope>
    <source>
        <strain evidence="5 6">CBS 121057</strain>
    </source>
</reference>
<dbReference type="InterPro" id="IPR027417">
    <property type="entry name" value="P-loop_NTPase"/>
</dbReference>
<dbReference type="InterPro" id="IPR056072">
    <property type="entry name" value="SNTX_MACPF/CDC-like_dom"/>
</dbReference>
<dbReference type="Gene3D" id="3.40.50.300">
    <property type="entry name" value="P-loop containing nucleotide triphosphate hydrolases"/>
    <property type="match status" value="1"/>
</dbReference>
<dbReference type="PANTHER" id="PTHR32046">
    <property type="entry name" value="G DOMAIN-CONTAINING PROTEIN"/>
    <property type="match status" value="1"/>
</dbReference>
<evidence type="ECO:0000256" key="1">
    <source>
        <dbReference type="SAM" id="Coils"/>
    </source>
</evidence>